<dbReference type="EMBL" id="JAUDCK010000007">
    <property type="protein sequence ID" value="MDM8195328.1"/>
    <property type="molecule type" value="Genomic_DNA"/>
</dbReference>
<dbReference type="Proteomes" id="UP001529275">
    <property type="component" value="Unassembled WGS sequence"/>
</dbReference>
<dbReference type="InterPro" id="IPR005624">
    <property type="entry name" value="PduO/GlcC-like"/>
</dbReference>
<proteinExistence type="predicted"/>
<dbReference type="SUPFAM" id="SSF143744">
    <property type="entry name" value="GlcG-like"/>
    <property type="match status" value="1"/>
</dbReference>
<comment type="caution">
    <text evidence="1">The sequence shown here is derived from an EMBL/GenBank/DDBJ whole genome shotgun (WGS) entry which is preliminary data.</text>
</comment>
<dbReference type="InterPro" id="IPR038084">
    <property type="entry name" value="PduO/GlcC-like_sf"/>
</dbReference>
<dbReference type="Pfam" id="PF03928">
    <property type="entry name" value="HbpS-like"/>
    <property type="match status" value="1"/>
</dbReference>
<dbReference type="InterPro" id="IPR010371">
    <property type="entry name" value="YBR137W-like"/>
</dbReference>
<dbReference type="Gene3D" id="3.30.450.150">
    <property type="entry name" value="Haem-degrading domain"/>
    <property type="match status" value="1"/>
</dbReference>
<evidence type="ECO:0000313" key="1">
    <source>
        <dbReference type="EMBL" id="MDM8195328.1"/>
    </source>
</evidence>
<dbReference type="PANTHER" id="PTHR28255">
    <property type="match status" value="1"/>
</dbReference>
<keyword evidence="2" id="KW-1185">Reference proteome</keyword>
<gene>
    <name evidence="1" type="ORF">QUV98_03220</name>
</gene>
<protein>
    <submittedName>
        <fullName evidence="1">Heme-binding protein</fullName>
    </submittedName>
</protein>
<evidence type="ECO:0000313" key="2">
    <source>
        <dbReference type="Proteomes" id="UP001529275"/>
    </source>
</evidence>
<sequence length="148" mass="17446">MDDLLQLEKDLSFQSFDHEDAYIIGQMLVEKVKQDHLKNIRIRIALHHDIVFQYLMNGKTGDEWLNRKQKTVETFGHSSYYIWAQNEQTHQYDHYLQDSQFAICGGGFPLMVQNQRIGCCVVSGLEHDQDHQIIVHCLQKLKRKKEQS</sequence>
<accession>A0ABT7UGR8</accession>
<dbReference type="PANTHER" id="PTHR28255:SF1">
    <property type="entry name" value="UPF0303 PROTEIN YBR137W"/>
    <property type="match status" value="1"/>
</dbReference>
<dbReference type="RefSeq" id="WP_289527304.1">
    <property type="nucleotide sequence ID" value="NZ_JAUDCK010000007.1"/>
</dbReference>
<name>A0ABT7UGR8_9FIRM</name>
<reference evidence="2" key="1">
    <citation type="submission" date="2023-06" db="EMBL/GenBank/DDBJ databases">
        <title>Identification and characterization of horizontal gene transfer across gut microbiota members of farm animals based on homology search.</title>
        <authorList>
            <person name="Zeman M."/>
            <person name="Kubasova T."/>
            <person name="Jahodarova E."/>
            <person name="Nykrynova M."/>
            <person name="Rychlik I."/>
        </authorList>
    </citation>
    <scope>NUCLEOTIDE SEQUENCE [LARGE SCALE GENOMIC DNA]</scope>
    <source>
        <strain evidence="2">ET341</strain>
    </source>
</reference>
<organism evidence="1 2">
    <name type="scientific">Massilimicrobiota timonensis</name>
    <dbReference type="NCBI Taxonomy" id="1776392"/>
    <lineage>
        <taxon>Bacteria</taxon>
        <taxon>Bacillati</taxon>
        <taxon>Bacillota</taxon>
        <taxon>Erysipelotrichia</taxon>
        <taxon>Erysipelotrichales</taxon>
        <taxon>Erysipelotrichaceae</taxon>
        <taxon>Massilimicrobiota</taxon>
    </lineage>
</organism>